<feature type="region of interest" description="Disordered" evidence="14">
    <location>
        <begin position="600"/>
        <end position="694"/>
    </location>
</feature>
<dbReference type="EMBL" id="FQ311431">
    <property type="protein sequence ID" value="CBQ68395.1"/>
    <property type="molecule type" value="Genomic_DNA"/>
</dbReference>
<keyword evidence="18" id="KW-1185">Reference proteome</keyword>
<evidence type="ECO:0000256" key="6">
    <source>
        <dbReference type="ARBA" id="ARBA00022801"/>
    </source>
</evidence>
<comment type="subunit">
    <text evidence="12">Interacts with csx1.</text>
</comment>
<reference evidence="17 18" key="1">
    <citation type="journal article" date="2010" name="Science">
        <title>Pathogenicity determinants in smut fungi revealed by genome comparison.</title>
        <authorList>
            <person name="Schirawski J."/>
            <person name="Mannhaupt G."/>
            <person name="Muench K."/>
            <person name="Brefort T."/>
            <person name="Schipper K."/>
            <person name="Doehlemann G."/>
            <person name="Di Stasio M."/>
            <person name="Roessel N."/>
            <person name="Mendoza-Mendoza A."/>
            <person name="Pester D."/>
            <person name="Mueller O."/>
            <person name="Winterberg B."/>
            <person name="Meyer E."/>
            <person name="Ghareeb H."/>
            <person name="Wollenberg T."/>
            <person name="Muensterkoetter M."/>
            <person name="Wong P."/>
            <person name="Walter M."/>
            <person name="Stukenbrock E."/>
            <person name="Gueldener U."/>
            <person name="Kahmann R."/>
        </authorList>
    </citation>
    <scope>NUCLEOTIDE SEQUENCE [LARGE SCALE GENOMIC DNA]</scope>
    <source>
        <strain evidence="18">SRZ2</strain>
    </source>
</reference>
<sequence>MSTDSIHHAFRGLDLSDPQQHDPRKQQFGSPPRHTNSGSLRSPTIVTTDLPGQPGFSNNAQSPASLGQSAAARFERFFPSSPNTTTSSNPSSAGQTFTSSIGSAAGLATNGALGSFGHSLAPGSMGSSSIGSGHFGSNNNGPRKASSRAAIPAQWSAPDPASLSPPTGASPPKNTGFQTYSQQDVTPAGGDDDVIPTAIVVKNIPFSVKREQLLQIIEDLGIPMPYAFNYHMDQGVFRGLAFANFRSAEEADAVVAALNGFDVSGRKLRVEYKKVLQAGEKERIEKEKAIKRMQSMQLEKERERERRRQNDEYAANAFLMPGYNGSASHLAPADAYLGAADVQQQQQQQPPQGAGVYDGGVLAPLTADSLRKVPSSQRLAAAVERPTGPSSSTSNPGASASGPASGAAAAKKEELDLNDAATLEIYSRVLLFKDDRMRDELSFSRSLTPLERRTVHLVAQRLGLFHYSMGEGDERYVIVTKNDVGAQQPRPLRSQASTIGRAQRSAVIDAAATGGFLGPGSAATTGRTGLRLKKSAPDMTRDRDGSTAYSGTGYLHSNASSLAARKSNSNLRDGYASTSGRRSQHTGGVGAAGLQNLFASPLDAPPVPAMPDSASNTSSPTHSSLLRQPRGPPAPGEGARNFAVRARVPTASSSAATGSTTPPTQGAFQLHVNGSPTKGGWENVQATTHEPLEF</sequence>
<evidence type="ECO:0000313" key="18">
    <source>
        <dbReference type="Proteomes" id="UP000008867"/>
    </source>
</evidence>
<protein>
    <submittedName>
        <fullName evidence="17">Uncharacterized protein</fullName>
    </submittedName>
</protein>
<proteinExistence type="predicted"/>
<keyword evidence="9 13" id="KW-0694">RNA-binding</keyword>
<comment type="subcellular location">
    <subcellularLocation>
        <location evidence="2">Cytoplasm</location>
    </subcellularLocation>
    <subcellularLocation>
        <location evidence="1">Nucleus</location>
    </subcellularLocation>
</comment>
<keyword evidence="5" id="KW-0547">Nucleotide-binding</keyword>
<feature type="compositionally biased region" description="Polar residues" evidence="14">
    <location>
        <begin position="27"/>
        <end position="47"/>
    </location>
</feature>
<dbReference type="Gene3D" id="3.30.70.330">
    <property type="match status" value="1"/>
</dbReference>
<feature type="compositionally biased region" description="Low complexity" evidence="14">
    <location>
        <begin position="124"/>
        <end position="141"/>
    </location>
</feature>
<dbReference type="SUPFAM" id="SSF82708">
    <property type="entry name" value="R3H domain"/>
    <property type="match status" value="1"/>
</dbReference>
<feature type="domain" description="R3H" evidence="16">
    <location>
        <begin position="419"/>
        <end position="483"/>
    </location>
</feature>
<feature type="compositionally biased region" description="Polar residues" evidence="14">
    <location>
        <begin position="55"/>
        <end position="68"/>
    </location>
</feature>
<dbReference type="PROSITE" id="PS51061">
    <property type="entry name" value="R3H"/>
    <property type="match status" value="1"/>
</dbReference>
<dbReference type="InterPro" id="IPR001374">
    <property type="entry name" value="R3H_dom"/>
</dbReference>
<dbReference type="FunFam" id="3.30.1370.50:FF:000002">
    <property type="entry name" value="Immunoglobulin mu DNA-binding protein 2"/>
    <property type="match status" value="1"/>
</dbReference>
<evidence type="ECO:0000256" key="12">
    <source>
        <dbReference type="ARBA" id="ARBA00062407"/>
    </source>
</evidence>
<keyword evidence="10" id="KW-0539">Nucleus</keyword>
<evidence type="ECO:0000259" key="16">
    <source>
        <dbReference type="PROSITE" id="PS51061"/>
    </source>
</evidence>
<feature type="region of interest" description="Disordered" evidence="14">
    <location>
        <begin position="78"/>
        <end position="97"/>
    </location>
</feature>
<evidence type="ECO:0000256" key="4">
    <source>
        <dbReference type="ARBA" id="ARBA00022553"/>
    </source>
</evidence>
<evidence type="ECO:0000256" key="5">
    <source>
        <dbReference type="ARBA" id="ARBA00022741"/>
    </source>
</evidence>
<feature type="region of interest" description="Disordered" evidence="14">
    <location>
        <begin position="1"/>
        <end position="69"/>
    </location>
</feature>
<dbReference type="SUPFAM" id="SSF54928">
    <property type="entry name" value="RNA-binding domain, RBD"/>
    <property type="match status" value="1"/>
</dbReference>
<feature type="compositionally biased region" description="Polar residues" evidence="14">
    <location>
        <begin position="164"/>
        <end position="185"/>
    </location>
</feature>
<dbReference type="VEuPathDB" id="FungiDB:sr14674"/>
<feature type="compositionally biased region" description="Low complexity" evidence="14">
    <location>
        <begin position="79"/>
        <end position="92"/>
    </location>
</feature>
<feature type="region of interest" description="Disordered" evidence="14">
    <location>
        <begin position="341"/>
        <end position="360"/>
    </location>
</feature>
<dbReference type="InterPro" id="IPR034069">
    <property type="entry name" value="R3H_Cip2"/>
</dbReference>
<feature type="region of interest" description="Disordered" evidence="14">
    <location>
        <begin position="124"/>
        <end position="191"/>
    </location>
</feature>
<evidence type="ECO:0000256" key="11">
    <source>
        <dbReference type="ARBA" id="ARBA00055199"/>
    </source>
</evidence>
<evidence type="ECO:0000313" key="17">
    <source>
        <dbReference type="EMBL" id="CBQ68395.1"/>
    </source>
</evidence>
<dbReference type="GO" id="GO:0004386">
    <property type="term" value="F:helicase activity"/>
    <property type="evidence" value="ECO:0007669"/>
    <property type="project" value="UniProtKB-KW"/>
</dbReference>
<keyword evidence="4" id="KW-0597">Phosphoprotein</keyword>
<dbReference type="Proteomes" id="UP000008867">
    <property type="component" value="Chromosome 10"/>
</dbReference>
<evidence type="ECO:0000256" key="13">
    <source>
        <dbReference type="PROSITE-ProRule" id="PRU00176"/>
    </source>
</evidence>
<dbReference type="SMART" id="SM00393">
    <property type="entry name" value="R3H"/>
    <property type="match status" value="1"/>
</dbReference>
<evidence type="ECO:0000256" key="2">
    <source>
        <dbReference type="ARBA" id="ARBA00004496"/>
    </source>
</evidence>
<comment type="function">
    <text evidence="11">Regulates global gene expression after oxidative stress. Interacts and stabilizes mRNAs and may regulate their transition between different cytoplasmic components after oxidative stress.</text>
</comment>
<dbReference type="AlphaFoldDB" id="E6ZMD8"/>
<dbReference type="GO" id="GO:0005524">
    <property type="term" value="F:ATP binding"/>
    <property type="evidence" value="ECO:0007669"/>
    <property type="project" value="UniProtKB-KW"/>
</dbReference>
<evidence type="ECO:0000256" key="1">
    <source>
        <dbReference type="ARBA" id="ARBA00004123"/>
    </source>
</evidence>
<keyword evidence="6" id="KW-0378">Hydrolase</keyword>
<evidence type="ECO:0000256" key="9">
    <source>
        <dbReference type="ARBA" id="ARBA00022884"/>
    </source>
</evidence>
<dbReference type="PANTHER" id="PTHR48025:SF1">
    <property type="entry name" value="RRM DOMAIN-CONTAINING PROTEIN"/>
    <property type="match status" value="1"/>
</dbReference>
<keyword evidence="7" id="KW-0347">Helicase</keyword>
<organism evidence="17 18">
    <name type="scientific">Sporisorium reilianum (strain SRZ2)</name>
    <name type="common">Maize head smut fungus</name>
    <dbReference type="NCBI Taxonomy" id="999809"/>
    <lineage>
        <taxon>Eukaryota</taxon>
        <taxon>Fungi</taxon>
        <taxon>Dikarya</taxon>
        <taxon>Basidiomycota</taxon>
        <taxon>Ustilaginomycotina</taxon>
        <taxon>Ustilaginomycetes</taxon>
        <taxon>Ustilaginales</taxon>
        <taxon>Ustilaginaceae</taxon>
        <taxon>Sporisorium</taxon>
    </lineage>
</organism>
<dbReference type="PANTHER" id="PTHR48025">
    <property type="entry name" value="OS02G0815200 PROTEIN"/>
    <property type="match status" value="1"/>
</dbReference>
<dbReference type="GO" id="GO:0005737">
    <property type="term" value="C:cytoplasm"/>
    <property type="evidence" value="ECO:0007669"/>
    <property type="project" value="UniProtKB-SubCell"/>
</dbReference>
<evidence type="ECO:0000259" key="15">
    <source>
        <dbReference type="PROSITE" id="PS50102"/>
    </source>
</evidence>
<dbReference type="InterPro" id="IPR050502">
    <property type="entry name" value="Euk_RNA-bind_prot"/>
</dbReference>
<evidence type="ECO:0000256" key="8">
    <source>
        <dbReference type="ARBA" id="ARBA00022840"/>
    </source>
</evidence>
<dbReference type="CDD" id="cd02639">
    <property type="entry name" value="R3H_RRM"/>
    <property type="match status" value="1"/>
</dbReference>
<dbReference type="Pfam" id="PF00076">
    <property type="entry name" value="RRM_1"/>
    <property type="match status" value="1"/>
</dbReference>
<name>E6ZMD8_SPORE</name>
<keyword evidence="8" id="KW-0067">ATP-binding</keyword>
<dbReference type="GO" id="GO:0071014">
    <property type="term" value="C:post-mRNA release spliceosomal complex"/>
    <property type="evidence" value="ECO:0007669"/>
    <property type="project" value="UniProtKB-ARBA"/>
</dbReference>
<dbReference type="OrthoDB" id="434258at2759"/>
<feature type="compositionally biased region" description="Basic and acidic residues" evidence="14">
    <location>
        <begin position="535"/>
        <end position="545"/>
    </location>
</feature>
<dbReference type="InterPro" id="IPR036867">
    <property type="entry name" value="R3H_dom_sf"/>
</dbReference>
<feature type="compositionally biased region" description="Low complexity" evidence="14">
    <location>
        <begin position="386"/>
        <end position="407"/>
    </location>
</feature>
<dbReference type="FunFam" id="3.30.70.330:FF:000183">
    <property type="entry name" value="R3H domain containing protein"/>
    <property type="match status" value="1"/>
</dbReference>
<dbReference type="eggNOG" id="KOG0108">
    <property type="taxonomic scope" value="Eukaryota"/>
</dbReference>
<dbReference type="HOGENOM" id="CLU_024813_0_0_1"/>
<dbReference type="PROSITE" id="PS50102">
    <property type="entry name" value="RRM"/>
    <property type="match status" value="1"/>
</dbReference>
<feature type="compositionally biased region" description="Polar residues" evidence="14">
    <location>
        <begin position="570"/>
        <end position="581"/>
    </location>
</feature>
<feature type="compositionally biased region" description="Low complexity" evidence="14">
    <location>
        <begin position="613"/>
        <end position="624"/>
    </location>
</feature>
<dbReference type="InterPro" id="IPR000504">
    <property type="entry name" value="RRM_dom"/>
</dbReference>
<keyword evidence="3" id="KW-0963">Cytoplasm</keyword>
<dbReference type="GO" id="GO:0016787">
    <property type="term" value="F:hydrolase activity"/>
    <property type="evidence" value="ECO:0007669"/>
    <property type="project" value="UniProtKB-KW"/>
</dbReference>
<dbReference type="InterPro" id="IPR035979">
    <property type="entry name" value="RBD_domain_sf"/>
</dbReference>
<feature type="region of interest" description="Disordered" evidence="14">
    <location>
        <begin position="518"/>
        <end position="554"/>
    </location>
</feature>
<feature type="compositionally biased region" description="Low complexity" evidence="14">
    <location>
        <begin position="343"/>
        <end position="352"/>
    </location>
</feature>
<dbReference type="GO" id="GO:0003677">
    <property type="term" value="F:DNA binding"/>
    <property type="evidence" value="ECO:0007669"/>
    <property type="project" value="UniProtKB-ARBA"/>
</dbReference>
<feature type="region of interest" description="Disordered" evidence="14">
    <location>
        <begin position="373"/>
        <end position="407"/>
    </location>
</feature>
<accession>E6ZMD8</accession>
<dbReference type="Pfam" id="PF01424">
    <property type="entry name" value="R3H"/>
    <property type="match status" value="1"/>
</dbReference>
<dbReference type="Gene3D" id="3.30.1370.50">
    <property type="entry name" value="R3H-like domain"/>
    <property type="match status" value="1"/>
</dbReference>
<dbReference type="SMART" id="SM00360">
    <property type="entry name" value="RRM"/>
    <property type="match status" value="1"/>
</dbReference>
<feature type="region of interest" description="Disordered" evidence="14">
    <location>
        <begin position="570"/>
        <end position="589"/>
    </location>
</feature>
<dbReference type="GO" id="GO:0003729">
    <property type="term" value="F:mRNA binding"/>
    <property type="evidence" value="ECO:0007669"/>
    <property type="project" value="TreeGrafter"/>
</dbReference>
<evidence type="ECO:0000256" key="3">
    <source>
        <dbReference type="ARBA" id="ARBA00022490"/>
    </source>
</evidence>
<feature type="domain" description="RRM" evidence="15">
    <location>
        <begin position="197"/>
        <end position="275"/>
    </location>
</feature>
<evidence type="ECO:0000256" key="14">
    <source>
        <dbReference type="SAM" id="MobiDB-lite"/>
    </source>
</evidence>
<dbReference type="InterPro" id="IPR012677">
    <property type="entry name" value="Nucleotide-bd_a/b_plait_sf"/>
</dbReference>
<evidence type="ECO:0000256" key="7">
    <source>
        <dbReference type="ARBA" id="ARBA00022806"/>
    </source>
</evidence>
<gene>
    <name evidence="17" type="ORF">sr14674</name>
</gene>
<feature type="compositionally biased region" description="Low complexity" evidence="14">
    <location>
        <begin position="649"/>
        <end position="664"/>
    </location>
</feature>
<evidence type="ECO:0000256" key="10">
    <source>
        <dbReference type="ARBA" id="ARBA00023242"/>
    </source>
</evidence>